<keyword evidence="5" id="KW-0934">Plastid</keyword>
<dbReference type="PANTHER" id="PTHR10903:SF135">
    <property type="entry name" value="TRANSLOCASE OF CHLOROPLAST 120, CHLOROPLASTIC-RELATED"/>
    <property type="match status" value="1"/>
</dbReference>
<dbReference type="InterPro" id="IPR045058">
    <property type="entry name" value="GIMA/IAN/Toc"/>
</dbReference>
<evidence type="ECO:0000256" key="3">
    <source>
        <dbReference type="ARBA" id="ARBA00022448"/>
    </source>
</evidence>
<keyword evidence="6" id="KW-0812">Transmembrane</keyword>
<keyword evidence="8" id="KW-0378">Hydrolase</keyword>
<evidence type="ECO:0000256" key="8">
    <source>
        <dbReference type="ARBA" id="ARBA00022801"/>
    </source>
</evidence>
<dbReference type="STRING" id="1745343.A0A2J6Q1Q2"/>
<keyword evidence="17" id="KW-1185">Reference proteome</keyword>
<sequence>MCGLFSKKEKVEPKYLIALIGMTGAGKSTFISKASGRKDIQISNSSSSCTKDIQAVSFKYKGSQVTLIDTPGFDDTNRSDAEILQTIALFLSGSAEAGLPLTGVIFLQSVLTIRMQGSEKTRIRLIEKILGEDAFPNLVLATTQWSHLKNPKEGDALVEERSSQDDFWGYMIKHGARLAKHDNTKSSALKIVGSIIDNHKEPVPLQMQKELAMNDFKVILTSAGKIADAALGESATEFEKRLQQLKRTTSGHAVNAVDQDEVDDIQENLKETAAAKEKLRNARVTPEQVHDWAKTFAQVVEIGLTAAKVIACAVC</sequence>
<proteinExistence type="predicted"/>
<evidence type="ECO:0000256" key="1">
    <source>
        <dbReference type="ARBA" id="ARBA00001946"/>
    </source>
</evidence>
<keyword evidence="10" id="KW-0460">Magnesium</keyword>
<dbReference type="GO" id="GO:0016020">
    <property type="term" value="C:membrane"/>
    <property type="evidence" value="ECO:0007669"/>
    <property type="project" value="UniProtKB-SubCell"/>
</dbReference>
<evidence type="ECO:0000256" key="4">
    <source>
        <dbReference type="ARBA" id="ARBA00022528"/>
    </source>
</evidence>
<keyword evidence="9" id="KW-1002">Plastid outer membrane</keyword>
<evidence type="ECO:0000256" key="14">
    <source>
        <dbReference type="ARBA" id="ARBA00024013"/>
    </source>
</evidence>
<dbReference type="SUPFAM" id="SSF52540">
    <property type="entry name" value="P-loop containing nucleoside triphosphate hydrolases"/>
    <property type="match status" value="1"/>
</dbReference>
<dbReference type="Gene3D" id="3.40.50.300">
    <property type="entry name" value="P-loop containing nucleotide triphosphate hydrolases"/>
    <property type="match status" value="1"/>
</dbReference>
<feature type="domain" description="G" evidence="15">
    <location>
        <begin position="17"/>
        <end position="78"/>
    </location>
</feature>
<evidence type="ECO:0000256" key="11">
    <source>
        <dbReference type="ARBA" id="ARBA00022927"/>
    </source>
</evidence>
<protein>
    <recommendedName>
        <fullName evidence="15">G domain-containing protein</fullName>
    </recommendedName>
</protein>
<name>A0A2J6Q1Q2_9HELO</name>
<dbReference type="GO" id="GO:0005525">
    <property type="term" value="F:GTP binding"/>
    <property type="evidence" value="ECO:0007669"/>
    <property type="project" value="InterPro"/>
</dbReference>
<evidence type="ECO:0000256" key="9">
    <source>
        <dbReference type="ARBA" id="ARBA00022805"/>
    </source>
</evidence>
<dbReference type="GO" id="GO:0016787">
    <property type="term" value="F:hydrolase activity"/>
    <property type="evidence" value="ECO:0007669"/>
    <property type="project" value="UniProtKB-KW"/>
</dbReference>
<keyword evidence="4" id="KW-0150">Chloroplast</keyword>
<evidence type="ECO:0000256" key="6">
    <source>
        <dbReference type="ARBA" id="ARBA00022692"/>
    </source>
</evidence>
<keyword evidence="12" id="KW-1133">Transmembrane helix</keyword>
<dbReference type="PANTHER" id="PTHR10903">
    <property type="entry name" value="GTPASE, IMAP FAMILY MEMBER-RELATED"/>
    <property type="match status" value="1"/>
</dbReference>
<comment type="cofactor">
    <cofactor evidence="1">
        <name>Mg(2+)</name>
        <dbReference type="ChEBI" id="CHEBI:18420"/>
    </cofactor>
</comment>
<evidence type="ECO:0000256" key="7">
    <source>
        <dbReference type="ARBA" id="ARBA00022723"/>
    </source>
</evidence>
<keyword evidence="11" id="KW-0653">Protein transport</keyword>
<dbReference type="InterPro" id="IPR027417">
    <property type="entry name" value="P-loop_NTPase"/>
</dbReference>
<evidence type="ECO:0000256" key="2">
    <source>
        <dbReference type="ARBA" id="ARBA00004167"/>
    </source>
</evidence>
<gene>
    <name evidence="16" type="ORF">NA56DRAFT_705022</name>
</gene>
<dbReference type="GO" id="GO:0015031">
    <property type="term" value="P:protein transport"/>
    <property type="evidence" value="ECO:0007669"/>
    <property type="project" value="UniProtKB-KW"/>
</dbReference>
<accession>A0A2J6Q1Q2</accession>
<dbReference type="OrthoDB" id="8954335at2759"/>
<dbReference type="EMBL" id="KZ613486">
    <property type="protein sequence ID" value="PMD20210.1"/>
    <property type="molecule type" value="Genomic_DNA"/>
</dbReference>
<dbReference type="InterPro" id="IPR006073">
    <property type="entry name" value="GTP-bd"/>
</dbReference>
<comment type="subcellular location">
    <subcellularLocation>
        <location evidence="2">Membrane</location>
        <topology evidence="2">Single-pass membrane protein</topology>
    </subcellularLocation>
    <subcellularLocation>
        <location evidence="14">Plastid</location>
        <location evidence="14">Chloroplast outer membrane</location>
    </subcellularLocation>
</comment>
<organism evidence="16 17">
    <name type="scientific">Hyaloscypha hepaticicola</name>
    <dbReference type="NCBI Taxonomy" id="2082293"/>
    <lineage>
        <taxon>Eukaryota</taxon>
        <taxon>Fungi</taxon>
        <taxon>Dikarya</taxon>
        <taxon>Ascomycota</taxon>
        <taxon>Pezizomycotina</taxon>
        <taxon>Leotiomycetes</taxon>
        <taxon>Helotiales</taxon>
        <taxon>Hyaloscyphaceae</taxon>
        <taxon>Hyaloscypha</taxon>
    </lineage>
</organism>
<dbReference type="Pfam" id="PF01926">
    <property type="entry name" value="MMR_HSR1"/>
    <property type="match status" value="1"/>
</dbReference>
<dbReference type="GO" id="GO:0046872">
    <property type="term" value="F:metal ion binding"/>
    <property type="evidence" value="ECO:0007669"/>
    <property type="project" value="UniProtKB-KW"/>
</dbReference>
<dbReference type="AlphaFoldDB" id="A0A2J6Q1Q2"/>
<evidence type="ECO:0000256" key="12">
    <source>
        <dbReference type="ARBA" id="ARBA00022989"/>
    </source>
</evidence>
<evidence type="ECO:0000256" key="5">
    <source>
        <dbReference type="ARBA" id="ARBA00022640"/>
    </source>
</evidence>
<evidence type="ECO:0000313" key="16">
    <source>
        <dbReference type="EMBL" id="PMD20210.1"/>
    </source>
</evidence>
<evidence type="ECO:0000259" key="15">
    <source>
        <dbReference type="Pfam" id="PF01926"/>
    </source>
</evidence>
<evidence type="ECO:0000313" key="17">
    <source>
        <dbReference type="Proteomes" id="UP000235672"/>
    </source>
</evidence>
<evidence type="ECO:0000256" key="10">
    <source>
        <dbReference type="ARBA" id="ARBA00022842"/>
    </source>
</evidence>
<keyword evidence="13" id="KW-0472">Membrane</keyword>
<keyword evidence="3" id="KW-0813">Transport</keyword>
<evidence type="ECO:0000256" key="13">
    <source>
        <dbReference type="ARBA" id="ARBA00023136"/>
    </source>
</evidence>
<dbReference type="Proteomes" id="UP000235672">
    <property type="component" value="Unassembled WGS sequence"/>
</dbReference>
<keyword evidence="7" id="KW-0479">Metal-binding</keyword>
<reference evidence="16 17" key="1">
    <citation type="submission" date="2016-05" db="EMBL/GenBank/DDBJ databases">
        <title>A degradative enzymes factory behind the ericoid mycorrhizal symbiosis.</title>
        <authorList>
            <consortium name="DOE Joint Genome Institute"/>
            <person name="Martino E."/>
            <person name="Morin E."/>
            <person name="Grelet G."/>
            <person name="Kuo A."/>
            <person name="Kohler A."/>
            <person name="Daghino S."/>
            <person name="Barry K."/>
            <person name="Choi C."/>
            <person name="Cichocki N."/>
            <person name="Clum A."/>
            <person name="Copeland A."/>
            <person name="Hainaut M."/>
            <person name="Haridas S."/>
            <person name="Labutti K."/>
            <person name="Lindquist E."/>
            <person name="Lipzen A."/>
            <person name="Khouja H.-R."/>
            <person name="Murat C."/>
            <person name="Ohm R."/>
            <person name="Olson A."/>
            <person name="Spatafora J."/>
            <person name="Veneault-Fourrey C."/>
            <person name="Henrissat B."/>
            <person name="Grigoriev I."/>
            <person name="Martin F."/>
            <person name="Perotto S."/>
        </authorList>
    </citation>
    <scope>NUCLEOTIDE SEQUENCE [LARGE SCALE GENOMIC DNA]</scope>
    <source>
        <strain evidence="16 17">UAMH 7357</strain>
    </source>
</reference>